<accession>A0ABQ9KC12</accession>
<gene>
    <name evidence="1" type="ORF">P3X46_033677</name>
</gene>
<dbReference type="Proteomes" id="UP001174677">
    <property type="component" value="Unassembled WGS sequence"/>
</dbReference>
<proteinExistence type="predicted"/>
<dbReference type="EMBL" id="JARPOI010000019">
    <property type="protein sequence ID" value="KAJ9132851.1"/>
    <property type="molecule type" value="Genomic_DNA"/>
</dbReference>
<evidence type="ECO:0008006" key="3">
    <source>
        <dbReference type="Google" id="ProtNLM"/>
    </source>
</evidence>
<evidence type="ECO:0000313" key="2">
    <source>
        <dbReference type="Proteomes" id="UP001174677"/>
    </source>
</evidence>
<reference evidence="1 2" key="1">
    <citation type="journal article" date="2023" name="Plant Biotechnol. J.">
        <title>Chromosome-level wild Hevea brasiliensis genome provides new tools for genomic-assisted breeding and valuable loci to elevate rubber yield.</title>
        <authorList>
            <person name="Cheng H."/>
            <person name="Song X."/>
            <person name="Hu Y."/>
            <person name="Wu T."/>
            <person name="Yang Q."/>
            <person name="An Z."/>
            <person name="Feng S."/>
            <person name="Deng Z."/>
            <person name="Wu W."/>
            <person name="Zeng X."/>
            <person name="Tu M."/>
            <person name="Wang X."/>
            <person name="Huang H."/>
        </authorList>
    </citation>
    <scope>NUCLEOTIDE SEQUENCE [LARGE SCALE GENOMIC DNA]</scope>
    <source>
        <strain evidence="1">MT/VB/25A 57/8</strain>
    </source>
</reference>
<sequence>MEERIKKRKKQTWKERERERERSAVVLCSSALFFSFATALLCTPPCPQIPPKFKIPYFQKKTKFPLFLSSSSFFFFSLDRRILSLSRRRFAALLCKLCDF</sequence>
<comment type="caution">
    <text evidence="1">The sequence shown here is derived from an EMBL/GenBank/DDBJ whole genome shotgun (WGS) entry which is preliminary data.</text>
</comment>
<protein>
    <recommendedName>
        <fullName evidence="3">Transmembrane protein</fullName>
    </recommendedName>
</protein>
<keyword evidence="2" id="KW-1185">Reference proteome</keyword>
<name>A0ABQ9KC12_HEVBR</name>
<organism evidence="1 2">
    <name type="scientific">Hevea brasiliensis</name>
    <name type="common">Para rubber tree</name>
    <name type="synonym">Siphonia brasiliensis</name>
    <dbReference type="NCBI Taxonomy" id="3981"/>
    <lineage>
        <taxon>Eukaryota</taxon>
        <taxon>Viridiplantae</taxon>
        <taxon>Streptophyta</taxon>
        <taxon>Embryophyta</taxon>
        <taxon>Tracheophyta</taxon>
        <taxon>Spermatophyta</taxon>
        <taxon>Magnoliopsida</taxon>
        <taxon>eudicotyledons</taxon>
        <taxon>Gunneridae</taxon>
        <taxon>Pentapetalae</taxon>
        <taxon>rosids</taxon>
        <taxon>fabids</taxon>
        <taxon>Malpighiales</taxon>
        <taxon>Euphorbiaceae</taxon>
        <taxon>Crotonoideae</taxon>
        <taxon>Micrandreae</taxon>
        <taxon>Hevea</taxon>
    </lineage>
</organism>
<evidence type="ECO:0000313" key="1">
    <source>
        <dbReference type="EMBL" id="KAJ9132851.1"/>
    </source>
</evidence>